<keyword evidence="1" id="KW-0732">Signal</keyword>
<reference evidence="2 3" key="1">
    <citation type="submission" date="2024-09" db="EMBL/GenBank/DDBJ databases">
        <authorList>
            <person name="Ruan L."/>
        </authorList>
    </citation>
    <scope>NUCLEOTIDE SEQUENCE [LARGE SCALE GENOMIC DNA]</scope>
    <source>
        <strain evidence="2 3">D33</strain>
    </source>
</reference>
<gene>
    <name evidence="2" type="ORF">ACE3NQ_18260</name>
</gene>
<keyword evidence="3" id="KW-1185">Reference proteome</keyword>
<feature type="signal peptide" evidence="1">
    <location>
        <begin position="1"/>
        <end position="22"/>
    </location>
</feature>
<dbReference type="RefSeq" id="WP_375526612.1">
    <property type="nucleotide sequence ID" value="NZ_JBHILM010000021.1"/>
</dbReference>
<proteinExistence type="predicted"/>
<evidence type="ECO:0008006" key="4">
    <source>
        <dbReference type="Google" id="ProtNLM"/>
    </source>
</evidence>
<evidence type="ECO:0000256" key="1">
    <source>
        <dbReference type="SAM" id="SignalP"/>
    </source>
</evidence>
<feature type="chain" id="PRO_5045690369" description="WxL domain-containing protein" evidence="1">
    <location>
        <begin position="23"/>
        <end position="190"/>
    </location>
</feature>
<dbReference type="Proteomes" id="UP001580407">
    <property type="component" value="Unassembled WGS sequence"/>
</dbReference>
<evidence type="ECO:0000313" key="3">
    <source>
        <dbReference type="Proteomes" id="UP001580407"/>
    </source>
</evidence>
<accession>A0ABV5BBZ3</accession>
<name>A0ABV5BBZ3_9BACL</name>
<organism evidence="2 3">
    <name type="scientific">Paenibacillus terreus</name>
    <dbReference type="NCBI Taxonomy" id="1387834"/>
    <lineage>
        <taxon>Bacteria</taxon>
        <taxon>Bacillati</taxon>
        <taxon>Bacillota</taxon>
        <taxon>Bacilli</taxon>
        <taxon>Bacillales</taxon>
        <taxon>Paenibacillaceae</taxon>
        <taxon>Paenibacillus</taxon>
    </lineage>
</organism>
<dbReference type="EMBL" id="JBHILM010000021">
    <property type="protein sequence ID" value="MFB5682864.1"/>
    <property type="molecule type" value="Genomic_DNA"/>
</dbReference>
<protein>
    <recommendedName>
        <fullName evidence="4">WxL domain-containing protein</fullName>
    </recommendedName>
</protein>
<comment type="caution">
    <text evidence="2">The sequence shown here is derived from an EMBL/GenBank/DDBJ whole genome shotgun (WGS) entry which is preliminary data.</text>
</comment>
<evidence type="ECO:0000313" key="2">
    <source>
        <dbReference type="EMBL" id="MFB5682864.1"/>
    </source>
</evidence>
<sequence>MKKQIAALLMSTSLVLPMAAVASAESSSSDDVLINATNSDSEVSITNLGPSGNDAYFASNPSVFTDKSNDSIIKPMDTDGQNMSYKFSGVRSNIHSKDPLPVHRYGKISLTLVQTTGPASRVPAAATYQFATLDGSLKSDAILVDGEVTSPAKTITFSNVPKGTASKPVYLFIVNKTSDGREISGNGYTN</sequence>